<dbReference type="Pfam" id="PF01547">
    <property type="entry name" value="SBP_bac_1"/>
    <property type="match status" value="1"/>
</dbReference>
<evidence type="ECO:0000256" key="3">
    <source>
        <dbReference type="ARBA" id="ARBA00022729"/>
    </source>
</evidence>
<evidence type="ECO:0000313" key="6">
    <source>
        <dbReference type="Proteomes" id="UP000192591"/>
    </source>
</evidence>
<proteinExistence type="inferred from homology"/>
<dbReference type="InterPro" id="IPR006059">
    <property type="entry name" value="SBP"/>
</dbReference>
<gene>
    <name evidence="5" type="ORF">B1813_01190</name>
</gene>
<dbReference type="AlphaFoldDB" id="A0A1V9ACC4"/>
<dbReference type="PANTHER" id="PTHR43649:SF34">
    <property type="entry name" value="ABC TRANSPORTER PERIPLASMIC-BINDING PROTEIN YCJN-RELATED"/>
    <property type="match status" value="1"/>
</dbReference>
<evidence type="ECO:0000256" key="1">
    <source>
        <dbReference type="ARBA" id="ARBA00008520"/>
    </source>
</evidence>
<dbReference type="CDD" id="cd14750">
    <property type="entry name" value="PBP2_TMBP"/>
    <property type="match status" value="1"/>
</dbReference>
<reference evidence="5 6" key="1">
    <citation type="submission" date="2017-02" db="EMBL/GenBank/DDBJ databases">
        <title>Draft genome of Saccharomonospora sp. 154.</title>
        <authorList>
            <person name="Alonso-Carmona G.S."/>
            <person name="De La Haba R."/>
            <person name="Vera-Gargallo B."/>
            <person name="Sandoval-Trujillo A.H."/>
            <person name="Ramirez-Duran N."/>
            <person name="Ventosa A."/>
        </authorList>
    </citation>
    <scope>NUCLEOTIDE SEQUENCE [LARGE SCALE GENOMIC DNA]</scope>
    <source>
        <strain evidence="5 6">LRS4.154</strain>
    </source>
</reference>
<evidence type="ECO:0000313" key="5">
    <source>
        <dbReference type="EMBL" id="OQO94740.1"/>
    </source>
</evidence>
<dbReference type="SUPFAM" id="SSF53850">
    <property type="entry name" value="Periplasmic binding protein-like II"/>
    <property type="match status" value="1"/>
</dbReference>
<feature type="chain" id="PRO_5010691405" evidence="4">
    <location>
        <begin position="26"/>
        <end position="427"/>
    </location>
</feature>
<dbReference type="Proteomes" id="UP000192591">
    <property type="component" value="Unassembled WGS sequence"/>
</dbReference>
<keyword evidence="2" id="KW-0813">Transport</keyword>
<accession>A0A1V9ACC4</accession>
<dbReference type="InterPro" id="IPR050490">
    <property type="entry name" value="Bact_solute-bd_prot1"/>
</dbReference>
<dbReference type="EMBL" id="MWIH01000002">
    <property type="protein sequence ID" value="OQO94740.1"/>
    <property type="molecule type" value="Genomic_DNA"/>
</dbReference>
<protein>
    <submittedName>
        <fullName evidence="5">ABC transporter substrate-binding protein</fullName>
    </submittedName>
</protein>
<keyword evidence="6" id="KW-1185">Reference proteome</keyword>
<evidence type="ECO:0000256" key="2">
    <source>
        <dbReference type="ARBA" id="ARBA00022448"/>
    </source>
</evidence>
<name>A0A1V9ACC4_SACPI</name>
<evidence type="ECO:0000256" key="4">
    <source>
        <dbReference type="SAM" id="SignalP"/>
    </source>
</evidence>
<organism evidence="5 6">
    <name type="scientific">Saccharomonospora piscinae</name>
    <dbReference type="NCBI Taxonomy" id="687388"/>
    <lineage>
        <taxon>Bacteria</taxon>
        <taxon>Bacillati</taxon>
        <taxon>Actinomycetota</taxon>
        <taxon>Actinomycetes</taxon>
        <taxon>Pseudonocardiales</taxon>
        <taxon>Pseudonocardiaceae</taxon>
        <taxon>Saccharomonospora</taxon>
    </lineage>
</organism>
<feature type="signal peptide" evidence="4">
    <location>
        <begin position="1"/>
        <end position="25"/>
    </location>
</feature>
<dbReference type="RefSeq" id="WP_081190180.1">
    <property type="nucleotide sequence ID" value="NZ_MWIH01000002.1"/>
</dbReference>
<sequence>MRKATAALLGTVLTGTLVTACGSDAGDTTTGDPDGRGPITFATIKDGTGTVPELVEQWNDDHPDEQVTIVELPEGADGQRQKLVQQAQTQSDAYDVITIDLPWNAEFAARRWITELPPDQFRVDGFFDAALAGSQYRDGLYSIPHFTGSAMLYFREDLLEKVSAEPPTTWAELAEVCDEVLALPEAEGMSCYAGQHDKYEGLTVNFLEAVASAGGTVFDEQGRPHLDTPEAAEGLRFLVEGLDEGRIPGDAVTYKEEEGRRAFQQGELVFHRNWAYIYALVNADDGSSEIAGDAGVTVIPGKDGPGVSSLGGNNLAVSSFSTAQATARDFIAWLTGLDTQLQHAEGSAYPMTRTEVYSDPGLREQYPYLTVLKDGIENARPRPSIVRYGDASTVIQNNVYAAITGERSADKALATMQQELTALTQGS</sequence>
<dbReference type="PANTHER" id="PTHR43649">
    <property type="entry name" value="ARABINOSE-BINDING PROTEIN-RELATED"/>
    <property type="match status" value="1"/>
</dbReference>
<keyword evidence="3 4" id="KW-0732">Signal</keyword>
<comment type="similarity">
    <text evidence="1">Belongs to the bacterial solute-binding protein 1 family.</text>
</comment>
<dbReference type="Gene3D" id="3.40.190.10">
    <property type="entry name" value="Periplasmic binding protein-like II"/>
    <property type="match status" value="2"/>
</dbReference>
<dbReference type="STRING" id="1962155.B1813_01190"/>
<comment type="caution">
    <text evidence="5">The sequence shown here is derived from an EMBL/GenBank/DDBJ whole genome shotgun (WGS) entry which is preliminary data.</text>
</comment>
<dbReference type="PROSITE" id="PS51257">
    <property type="entry name" value="PROKAR_LIPOPROTEIN"/>
    <property type="match status" value="1"/>
</dbReference>